<evidence type="ECO:0000313" key="3">
    <source>
        <dbReference type="Proteomes" id="UP001497457"/>
    </source>
</evidence>
<accession>A0ABC8ZG75</accession>
<feature type="compositionally biased region" description="Low complexity" evidence="1">
    <location>
        <begin position="22"/>
        <end position="35"/>
    </location>
</feature>
<evidence type="ECO:0000256" key="1">
    <source>
        <dbReference type="SAM" id="MobiDB-lite"/>
    </source>
</evidence>
<keyword evidence="3" id="KW-1185">Reference proteome</keyword>
<name>A0ABC8ZG75_9POAL</name>
<protein>
    <submittedName>
        <fullName evidence="2">Uncharacterized protein</fullName>
    </submittedName>
</protein>
<feature type="region of interest" description="Disordered" evidence="1">
    <location>
        <begin position="1"/>
        <end position="43"/>
    </location>
</feature>
<dbReference type="EMBL" id="OZ075129">
    <property type="protein sequence ID" value="CAL4959877.1"/>
    <property type="molecule type" value="Genomic_DNA"/>
</dbReference>
<gene>
    <name evidence="2" type="ORF">URODEC1_LOCUS44069</name>
</gene>
<reference evidence="2 3" key="2">
    <citation type="submission" date="2024-10" db="EMBL/GenBank/DDBJ databases">
        <authorList>
            <person name="Ryan C."/>
        </authorList>
    </citation>
    <scope>NUCLEOTIDE SEQUENCE [LARGE SCALE GENOMIC DNA]</scope>
</reference>
<dbReference type="AlphaFoldDB" id="A0ABC8ZG75"/>
<dbReference type="Proteomes" id="UP001497457">
    <property type="component" value="Chromosome 19rd"/>
</dbReference>
<organism evidence="2 3">
    <name type="scientific">Urochloa decumbens</name>
    <dbReference type="NCBI Taxonomy" id="240449"/>
    <lineage>
        <taxon>Eukaryota</taxon>
        <taxon>Viridiplantae</taxon>
        <taxon>Streptophyta</taxon>
        <taxon>Embryophyta</taxon>
        <taxon>Tracheophyta</taxon>
        <taxon>Spermatophyta</taxon>
        <taxon>Magnoliopsida</taxon>
        <taxon>Liliopsida</taxon>
        <taxon>Poales</taxon>
        <taxon>Poaceae</taxon>
        <taxon>PACMAD clade</taxon>
        <taxon>Panicoideae</taxon>
        <taxon>Panicodae</taxon>
        <taxon>Paniceae</taxon>
        <taxon>Melinidinae</taxon>
        <taxon>Urochloa</taxon>
    </lineage>
</organism>
<proteinExistence type="predicted"/>
<evidence type="ECO:0000313" key="2">
    <source>
        <dbReference type="EMBL" id="CAL4959877.1"/>
    </source>
</evidence>
<feature type="region of interest" description="Disordered" evidence="1">
    <location>
        <begin position="74"/>
        <end position="126"/>
    </location>
</feature>
<reference evidence="3" key="1">
    <citation type="submission" date="2024-06" db="EMBL/GenBank/DDBJ databases">
        <authorList>
            <person name="Ryan C."/>
        </authorList>
    </citation>
    <scope>NUCLEOTIDE SEQUENCE [LARGE SCALE GENOMIC DNA]</scope>
</reference>
<sequence length="526" mass="56150">MGTETEESTQAPPAASKDAKEGAAAATATEESPPVAYTPAASSTVTSFALDSVASDAVEPTALPAADVGRLAADGAPKPLTADGAPEPLPADGAPEPLPADGAPEPLPADGAPKPLPADGAPEHLPLESLTDGRMIASIDESSSLEVTVPGAIKAIVKFDLALAQGYLENGNWEALEAYIQKFLKDVQGEKVHMHPGLLCSLYQARVASLVKAGHNATARGIFKDKIEPLVNDLSNPDDILFKPADLEARVKALKNHIENGVPLEKNNEKPEDLMVVMEDYITLHYPESVGLEYTGTIYDLIARSRDELGCDACLACQWILPTKKKPSQIKDHIRCIPKKTRVCPRVTKWLADYLEKIEGGVGSVPVKINTRKRKHRQIEDSDLDDTFAAPVDPAVGILASLVSANLHALSSLVKDRSKAAAKAQGFVLKIGALVDEIKKTFVNCICKDCPLDNEAFSKVKKLSDLTEGIIPLLKYLSPNEHLVIQEELVAKLKSHFTASSRRVQVSESSNPLGVSVSATNGEEKA</sequence>